<dbReference type="PROSITE" id="PS50977">
    <property type="entry name" value="HTH_TETR_2"/>
    <property type="match status" value="1"/>
</dbReference>
<evidence type="ECO:0000256" key="1">
    <source>
        <dbReference type="ARBA" id="ARBA00023015"/>
    </source>
</evidence>
<dbReference type="PANTHER" id="PTHR47506">
    <property type="entry name" value="TRANSCRIPTIONAL REGULATORY PROTEIN"/>
    <property type="match status" value="1"/>
</dbReference>
<keyword evidence="1" id="KW-0805">Transcription regulation</keyword>
<keyword evidence="2 4" id="KW-0238">DNA-binding</keyword>
<accession>A0ABR9HC19</accession>
<dbReference type="InterPro" id="IPR036271">
    <property type="entry name" value="Tet_transcr_reg_TetR-rel_C_sf"/>
</dbReference>
<dbReference type="InterPro" id="IPR001647">
    <property type="entry name" value="HTH_TetR"/>
</dbReference>
<organism evidence="6 7">
    <name type="scientific">Nocardiopsis terrae</name>
    <dbReference type="NCBI Taxonomy" id="372655"/>
    <lineage>
        <taxon>Bacteria</taxon>
        <taxon>Bacillati</taxon>
        <taxon>Actinomycetota</taxon>
        <taxon>Actinomycetes</taxon>
        <taxon>Streptosporangiales</taxon>
        <taxon>Nocardiopsidaceae</taxon>
        <taxon>Nocardiopsis</taxon>
    </lineage>
</organism>
<dbReference type="Pfam" id="PF16925">
    <property type="entry name" value="TetR_C_13"/>
    <property type="match status" value="1"/>
</dbReference>
<dbReference type="InterPro" id="IPR011075">
    <property type="entry name" value="TetR_C"/>
</dbReference>
<evidence type="ECO:0000256" key="4">
    <source>
        <dbReference type="PROSITE-ProRule" id="PRU00335"/>
    </source>
</evidence>
<dbReference type="Pfam" id="PF00440">
    <property type="entry name" value="TetR_N"/>
    <property type="match status" value="1"/>
</dbReference>
<dbReference type="SUPFAM" id="SSF46689">
    <property type="entry name" value="Homeodomain-like"/>
    <property type="match status" value="1"/>
</dbReference>
<dbReference type="PANTHER" id="PTHR47506:SF7">
    <property type="entry name" value="TRANSCRIPTIONAL REGULATORY PROTEIN"/>
    <property type="match status" value="1"/>
</dbReference>
<name>A0ABR9HC19_9ACTN</name>
<dbReference type="PRINTS" id="PR00455">
    <property type="entry name" value="HTHTETR"/>
</dbReference>
<dbReference type="SUPFAM" id="SSF48498">
    <property type="entry name" value="Tetracyclin repressor-like, C-terminal domain"/>
    <property type="match status" value="1"/>
</dbReference>
<proteinExistence type="predicted"/>
<keyword evidence="3" id="KW-0804">Transcription</keyword>
<reference evidence="6 7" key="1">
    <citation type="submission" date="2020-10" db="EMBL/GenBank/DDBJ databases">
        <title>Sequencing the genomes of 1000 actinobacteria strains.</title>
        <authorList>
            <person name="Klenk H.-P."/>
        </authorList>
    </citation>
    <scope>NUCLEOTIDE SEQUENCE [LARGE SCALE GENOMIC DNA]</scope>
    <source>
        <strain evidence="6 7">DSM 45157</strain>
    </source>
</reference>
<dbReference type="InterPro" id="IPR009057">
    <property type="entry name" value="Homeodomain-like_sf"/>
</dbReference>
<sequence length="199" mass="21331">MGRTSDARERILDSSRRLMRARGYTALGIADICTDAGVKKGSFYHFFDSKQALTVEAVDGQWAQERRALEAALAEAAGGPLGRLRALVECLLGTQRTDHSESGVIHGCLYGNLALELSGQEPQVRRRLSEVFDEQVGMVARLIGEAQEAGLIGSTAAADALARSTVAQIEGMVLLARVRNDPALLDEVWPGAARLLGVT</sequence>
<feature type="DNA-binding region" description="H-T-H motif" evidence="4">
    <location>
        <begin position="28"/>
        <end position="47"/>
    </location>
</feature>
<evidence type="ECO:0000256" key="2">
    <source>
        <dbReference type="ARBA" id="ARBA00023125"/>
    </source>
</evidence>
<evidence type="ECO:0000313" key="7">
    <source>
        <dbReference type="Proteomes" id="UP000598217"/>
    </source>
</evidence>
<protein>
    <submittedName>
        <fullName evidence="6">TetR/AcrR family transcriptional repressor of nem operon</fullName>
    </submittedName>
</protein>
<evidence type="ECO:0000256" key="3">
    <source>
        <dbReference type="ARBA" id="ARBA00023163"/>
    </source>
</evidence>
<keyword evidence="7" id="KW-1185">Reference proteome</keyword>
<dbReference type="EMBL" id="JADBDY010000001">
    <property type="protein sequence ID" value="MBE1456563.1"/>
    <property type="molecule type" value="Genomic_DNA"/>
</dbReference>
<dbReference type="Proteomes" id="UP000598217">
    <property type="component" value="Unassembled WGS sequence"/>
</dbReference>
<evidence type="ECO:0000259" key="5">
    <source>
        <dbReference type="PROSITE" id="PS50977"/>
    </source>
</evidence>
<dbReference type="Gene3D" id="1.10.357.10">
    <property type="entry name" value="Tetracycline Repressor, domain 2"/>
    <property type="match status" value="1"/>
</dbReference>
<dbReference type="RefSeq" id="WP_191268388.1">
    <property type="nucleotide sequence ID" value="NZ_BMXJ01000002.1"/>
</dbReference>
<comment type="caution">
    <text evidence="6">The sequence shown here is derived from an EMBL/GenBank/DDBJ whole genome shotgun (WGS) entry which is preliminary data.</text>
</comment>
<gene>
    <name evidence="6" type="ORF">H4W79_000777</name>
</gene>
<evidence type="ECO:0000313" key="6">
    <source>
        <dbReference type="EMBL" id="MBE1456563.1"/>
    </source>
</evidence>
<feature type="domain" description="HTH tetR-type" evidence="5">
    <location>
        <begin position="5"/>
        <end position="65"/>
    </location>
</feature>